<keyword evidence="3" id="KW-1185">Reference proteome</keyword>
<organism evidence="2 3">
    <name type="scientific">Pleurodeles waltl</name>
    <name type="common">Iberian ribbed newt</name>
    <dbReference type="NCBI Taxonomy" id="8319"/>
    <lineage>
        <taxon>Eukaryota</taxon>
        <taxon>Metazoa</taxon>
        <taxon>Chordata</taxon>
        <taxon>Craniata</taxon>
        <taxon>Vertebrata</taxon>
        <taxon>Euteleostomi</taxon>
        <taxon>Amphibia</taxon>
        <taxon>Batrachia</taxon>
        <taxon>Caudata</taxon>
        <taxon>Salamandroidea</taxon>
        <taxon>Salamandridae</taxon>
        <taxon>Pleurodelinae</taxon>
        <taxon>Pleurodeles</taxon>
    </lineage>
</organism>
<evidence type="ECO:0000313" key="2">
    <source>
        <dbReference type="EMBL" id="KAJ1080916.1"/>
    </source>
</evidence>
<name>A0AAV7KNL3_PLEWA</name>
<gene>
    <name evidence="2" type="ORF">NDU88_001105</name>
</gene>
<feature type="region of interest" description="Disordered" evidence="1">
    <location>
        <begin position="1"/>
        <end position="20"/>
    </location>
</feature>
<protein>
    <submittedName>
        <fullName evidence="2">Uncharacterized protein</fullName>
    </submittedName>
</protein>
<evidence type="ECO:0000313" key="3">
    <source>
        <dbReference type="Proteomes" id="UP001066276"/>
    </source>
</evidence>
<accession>A0AAV7KNL3</accession>
<dbReference type="Proteomes" id="UP001066276">
    <property type="component" value="Chromosome 12"/>
</dbReference>
<dbReference type="EMBL" id="JANPWB010000016">
    <property type="protein sequence ID" value="KAJ1080916.1"/>
    <property type="molecule type" value="Genomic_DNA"/>
</dbReference>
<dbReference type="AlphaFoldDB" id="A0AAV7KNL3"/>
<evidence type="ECO:0000256" key="1">
    <source>
        <dbReference type="SAM" id="MobiDB-lite"/>
    </source>
</evidence>
<comment type="caution">
    <text evidence="2">The sequence shown here is derived from an EMBL/GenBank/DDBJ whole genome shotgun (WGS) entry which is preliminary data.</text>
</comment>
<reference evidence="2" key="1">
    <citation type="journal article" date="2022" name="bioRxiv">
        <title>Sequencing and chromosome-scale assembly of the giantPleurodeles waltlgenome.</title>
        <authorList>
            <person name="Brown T."/>
            <person name="Elewa A."/>
            <person name="Iarovenko S."/>
            <person name="Subramanian E."/>
            <person name="Araus A.J."/>
            <person name="Petzold A."/>
            <person name="Susuki M."/>
            <person name="Suzuki K.-i.T."/>
            <person name="Hayashi T."/>
            <person name="Toyoda A."/>
            <person name="Oliveira C."/>
            <person name="Osipova E."/>
            <person name="Leigh N.D."/>
            <person name="Simon A."/>
            <person name="Yun M.H."/>
        </authorList>
    </citation>
    <scope>NUCLEOTIDE SEQUENCE</scope>
    <source>
        <strain evidence="2">20211129_DDA</strain>
        <tissue evidence="2">Liver</tissue>
    </source>
</reference>
<sequence>MRHQVAWRKPGPAEEEEGSRRCRFSAEDVSSWKIFSSWVCGSIIASADAIGTSFDVYVVSFPAGPIAFMPADSAEDVIGVRAGAG</sequence>
<proteinExistence type="predicted"/>